<name>A0A165RAN0_9APHY</name>
<proteinExistence type="predicted"/>
<dbReference type="Proteomes" id="UP000076727">
    <property type="component" value="Unassembled WGS sequence"/>
</dbReference>
<evidence type="ECO:0000313" key="2">
    <source>
        <dbReference type="Proteomes" id="UP000076727"/>
    </source>
</evidence>
<dbReference type="EMBL" id="KV429051">
    <property type="protein sequence ID" value="KZT70509.1"/>
    <property type="molecule type" value="Genomic_DNA"/>
</dbReference>
<keyword evidence="2" id="KW-1185">Reference proteome</keyword>
<dbReference type="AlphaFoldDB" id="A0A165RAN0"/>
<reference evidence="1 2" key="1">
    <citation type="journal article" date="2016" name="Mol. Biol. Evol.">
        <title>Comparative Genomics of Early-Diverging Mushroom-Forming Fungi Provides Insights into the Origins of Lignocellulose Decay Capabilities.</title>
        <authorList>
            <person name="Nagy L.G."/>
            <person name="Riley R."/>
            <person name="Tritt A."/>
            <person name="Adam C."/>
            <person name="Daum C."/>
            <person name="Floudas D."/>
            <person name="Sun H."/>
            <person name="Yadav J.S."/>
            <person name="Pangilinan J."/>
            <person name="Larsson K.H."/>
            <person name="Matsuura K."/>
            <person name="Barry K."/>
            <person name="Labutti K."/>
            <person name="Kuo R."/>
            <person name="Ohm R.A."/>
            <person name="Bhattacharya S.S."/>
            <person name="Shirouzu T."/>
            <person name="Yoshinaga Y."/>
            <person name="Martin F.M."/>
            <person name="Grigoriev I.V."/>
            <person name="Hibbett D.S."/>
        </authorList>
    </citation>
    <scope>NUCLEOTIDE SEQUENCE [LARGE SCALE GENOMIC DNA]</scope>
    <source>
        <strain evidence="1 2">L-15889</strain>
    </source>
</reference>
<gene>
    <name evidence="1" type="ORF">DAEQUDRAFT_210574</name>
</gene>
<accession>A0A165RAN0</accession>
<organism evidence="1 2">
    <name type="scientific">Daedalea quercina L-15889</name>
    <dbReference type="NCBI Taxonomy" id="1314783"/>
    <lineage>
        <taxon>Eukaryota</taxon>
        <taxon>Fungi</taxon>
        <taxon>Dikarya</taxon>
        <taxon>Basidiomycota</taxon>
        <taxon>Agaricomycotina</taxon>
        <taxon>Agaricomycetes</taxon>
        <taxon>Polyporales</taxon>
        <taxon>Fomitopsis</taxon>
    </lineage>
</organism>
<sequence length="172" mass="19054">MCPGLLSTYLACAIPTVYDEAVVLGSCLSSPFCIHPAVKLLAIVRIIHRSSCGLKFTDGEPNRDVPGLRSQNPVVRTRLGLRLTRKFLSLYGSYSVACRHHGGHYYSAVHPSLKASKHSAGMSLTVPRNNSDVIKHGNRRRHVSLWLDSYRDRLPLIRQIYGCCRGGRPSLS</sequence>
<protein>
    <submittedName>
        <fullName evidence="1">Uncharacterized protein</fullName>
    </submittedName>
</protein>
<evidence type="ECO:0000313" key="1">
    <source>
        <dbReference type="EMBL" id="KZT70509.1"/>
    </source>
</evidence>